<dbReference type="InterPro" id="IPR051312">
    <property type="entry name" value="Diverse_Substr_Oxidored"/>
</dbReference>
<dbReference type="PANTHER" id="PTHR42659">
    <property type="entry name" value="XANTHINE DEHYDROGENASE SUBUNIT C-RELATED"/>
    <property type="match status" value="1"/>
</dbReference>
<dbReference type="InterPro" id="IPR005107">
    <property type="entry name" value="CO_DH_flav_C"/>
</dbReference>
<gene>
    <name evidence="2" type="ORF">ACFFP1_22060</name>
</gene>
<dbReference type="Gene3D" id="3.30.390.50">
    <property type="entry name" value="CO dehydrogenase flavoprotein, C-terminal domain"/>
    <property type="match status" value="1"/>
</dbReference>
<keyword evidence="3" id="KW-1185">Reference proteome</keyword>
<sequence>MSEPRFSEPSDFDEACRLLLRPDDNVVALAGGTWIMRSRLRKESIADHIVSLGMIPELQRVNSTDDGSLWVGSMVTHTQLAIATAGLQGFANLHTAAAKSANPNVRNVATVGGNVCSNGFSAADLVPALLSLDAKVFFTDADGAQQEPIAQFMHRPAANSLLVRGLKVPAQTGVGAHIRLTLRAAGDYSVAIVSGTLNLDDGVVSQAAISLGSVEAVARRWGSLETAITGQPLDARQAEDFAKDLLHELVPRESIGTPAQYRLVVTPSLVRRFIEAVQAAAPTYRSEAVAS</sequence>
<dbReference type="SUPFAM" id="SSF55447">
    <property type="entry name" value="CO dehydrogenase flavoprotein C-terminal domain-like"/>
    <property type="match status" value="1"/>
</dbReference>
<dbReference type="InterPro" id="IPR036318">
    <property type="entry name" value="FAD-bd_PCMH-like_sf"/>
</dbReference>
<dbReference type="RefSeq" id="WP_234749663.1">
    <property type="nucleotide sequence ID" value="NZ_BAAAWN010000001.1"/>
</dbReference>
<dbReference type="InterPro" id="IPR016166">
    <property type="entry name" value="FAD-bd_PCMH"/>
</dbReference>
<comment type="caution">
    <text evidence="2">The sequence shown here is derived from an EMBL/GenBank/DDBJ whole genome shotgun (WGS) entry which is preliminary data.</text>
</comment>
<dbReference type="Proteomes" id="UP001589702">
    <property type="component" value="Unassembled WGS sequence"/>
</dbReference>
<evidence type="ECO:0000313" key="3">
    <source>
        <dbReference type="Proteomes" id="UP001589702"/>
    </source>
</evidence>
<protein>
    <submittedName>
        <fullName evidence="2">FAD binding domain-containing protein</fullName>
    </submittedName>
</protein>
<dbReference type="Gene3D" id="3.30.465.10">
    <property type="match status" value="1"/>
</dbReference>
<dbReference type="InterPro" id="IPR016169">
    <property type="entry name" value="FAD-bd_PCMH_sub2"/>
</dbReference>
<feature type="domain" description="FAD-binding PCMH-type" evidence="1">
    <location>
        <begin position="1"/>
        <end position="183"/>
    </location>
</feature>
<dbReference type="PROSITE" id="PS51387">
    <property type="entry name" value="FAD_PCMH"/>
    <property type="match status" value="1"/>
</dbReference>
<evidence type="ECO:0000259" key="1">
    <source>
        <dbReference type="PROSITE" id="PS51387"/>
    </source>
</evidence>
<accession>A0ABV5Y591</accession>
<dbReference type="InterPro" id="IPR002346">
    <property type="entry name" value="Mopterin_DH_FAD-bd"/>
</dbReference>
<dbReference type="Pfam" id="PF03450">
    <property type="entry name" value="CO_deh_flav_C"/>
    <property type="match status" value="1"/>
</dbReference>
<dbReference type="PANTHER" id="PTHR42659:SF9">
    <property type="entry name" value="XANTHINE DEHYDROGENASE FAD-BINDING SUBUNIT XDHB-RELATED"/>
    <property type="match status" value="1"/>
</dbReference>
<dbReference type="EMBL" id="JBHMBC010000040">
    <property type="protein sequence ID" value="MFB9822159.1"/>
    <property type="molecule type" value="Genomic_DNA"/>
</dbReference>
<dbReference type="SMART" id="SM01092">
    <property type="entry name" value="CO_deh_flav_C"/>
    <property type="match status" value="1"/>
</dbReference>
<name>A0ABV5Y591_ARTRM</name>
<reference evidence="2 3" key="1">
    <citation type="submission" date="2024-09" db="EMBL/GenBank/DDBJ databases">
        <authorList>
            <person name="Sun Q."/>
            <person name="Mori K."/>
        </authorList>
    </citation>
    <scope>NUCLEOTIDE SEQUENCE [LARGE SCALE GENOMIC DNA]</scope>
    <source>
        <strain evidence="2 3">JCM 1334</strain>
    </source>
</reference>
<evidence type="ECO:0000313" key="2">
    <source>
        <dbReference type="EMBL" id="MFB9822159.1"/>
    </source>
</evidence>
<proteinExistence type="predicted"/>
<dbReference type="Pfam" id="PF00941">
    <property type="entry name" value="FAD_binding_5"/>
    <property type="match status" value="1"/>
</dbReference>
<organism evidence="2 3">
    <name type="scientific">Arthrobacter ramosus</name>
    <dbReference type="NCBI Taxonomy" id="1672"/>
    <lineage>
        <taxon>Bacteria</taxon>
        <taxon>Bacillati</taxon>
        <taxon>Actinomycetota</taxon>
        <taxon>Actinomycetes</taxon>
        <taxon>Micrococcales</taxon>
        <taxon>Micrococcaceae</taxon>
        <taxon>Arthrobacter</taxon>
    </lineage>
</organism>
<dbReference type="InterPro" id="IPR036683">
    <property type="entry name" value="CO_DH_flav_C_dom_sf"/>
</dbReference>
<dbReference type="SUPFAM" id="SSF56176">
    <property type="entry name" value="FAD-binding/transporter-associated domain-like"/>
    <property type="match status" value="1"/>
</dbReference>